<reference evidence="2" key="1">
    <citation type="submission" date="2016-10" db="EMBL/GenBank/DDBJ databases">
        <authorList>
            <person name="Varghese N."/>
            <person name="Submissions S."/>
        </authorList>
    </citation>
    <scope>NUCLEOTIDE SEQUENCE [LARGE SCALE GENOMIC DNA]</scope>
    <source>
        <strain evidence="2">DSM 15310</strain>
    </source>
</reference>
<evidence type="ECO:0000313" key="1">
    <source>
        <dbReference type="EMBL" id="SET70384.1"/>
    </source>
</evidence>
<dbReference type="AlphaFoldDB" id="A0A1I0GGY0"/>
<dbReference type="Proteomes" id="UP000198697">
    <property type="component" value="Unassembled WGS sequence"/>
</dbReference>
<proteinExistence type="predicted"/>
<evidence type="ECO:0000313" key="2">
    <source>
        <dbReference type="Proteomes" id="UP000198697"/>
    </source>
</evidence>
<protein>
    <submittedName>
        <fullName evidence="1">Uncharacterized protein</fullName>
    </submittedName>
</protein>
<organism evidence="1 2">
    <name type="scientific">Hymenobacter actinosclerus</name>
    <dbReference type="NCBI Taxonomy" id="82805"/>
    <lineage>
        <taxon>Bacteria</taxon>
        <taxon>Pseudomonadati</taxon>
        <taxon>Bacteroidota</taxon>
        <taxon>Cytophagia</taxon>
        <taxon>Cytophagales</taxon>
        <taxon>Hymenobacteraceae</taxon>
        <taxon>Hymenobacter</taxon>
    </lineage>
</organism>
<sequence length="50" mass="5541">MAREILRSAQNDTFLISPSPITPSPHHLSPYIPIAFISGQVQYRFGSMPA</sequence>
<accession>A0A1I0GGY0</accession>
<name>A0A1I0GGY0_9BACT</name>
<gene>
    <name evidence="1" type="ORF">SAMN04487998_2414</name>
</gene>
<dbReference type="EMBL" id="FOHS01000003">
    <property type="protein sequence ID" value="SET70384.1"/>
    <property type="molecule type" value="Genomic_DNA"/>
</dbReference>
<keyword evidence="2" id="KW-1185">Reference proteome</keyword>